<protein>
    <submittedName>
        <fullName evidence="3">Uncharacterized protein</fullName>
    </submittedName>
</protein>
<evidence type="ECO:0000256" key="1">
    <source>
        <dbReference type="SAM" id="MobiDB-lite"/>
    </source>
</evidence>
<keyword evidence="2" id="KW-0472">Membrane</keyword>
<organism evidence="3 4">
    <name type="scientific">Saccharothrix carnea</name>
    <dbReference type="NCBI Taxonomy" id="1280637"/>
    <lineage>
        <taxon>Bacteria</taxon>
        <taxon>Bacillati</taxon>
        <taxon>Actinomycetota</taxon>
        <taxon>Actinomycetes</taxon>
        <taxon>Pseudonocardiales</taxon>
        <taxon>Pseudonocardiaceae</taxon>
        <taxon>Saccharothrix</taxon>
    </lineage>
</organism>
<evidence type="ECO:0000313" key="3">
    <source>
        <dbReference type="EMBL" id="PSL57819.1"/>
    </source>
</evidence>
<feature type="transmembrane region" description="Helical" evidence="2">
    <location>
        <begin position="89"/>
        <end position="113"/>
    </location>
</feature>
<keyword evidence="2" id="KW-1133">Transmembrane helix</keyword>
<keyword evidence="4" id="KW-1185">Reference proteome</keyword>
<feature type="transmembrane region" description="Helical" evidence="2">
    <location>
        <begin position="25"/>
        <end position="43"/>
    </location>
</feature>
<keyword evidence="2" id="KW-0812">Transmembrane</keyword>
<gene>
    <name evidence="3" type="ORF">B0I31_10130</name>
</gene>
<dbReference type="EMBL" id="PYAX01000001">
    <property type="protein sequence ID" value="PSL57819.1"/>
    <property type="molecule type" value="Genomic_DNA"/>
</dbReference>
<proteinExistence type="predicted"/>
<feature type="region of interest" description="Disordered" evidence="1">
    <location>
        <begin position="122"/>
        <end position="143"/>
    </location>
</feature>
<dbReference type="RefSeq" id="WP_106613260.1">
    <property type="nucleotide sequence ID" value="NZ_PYAX01000001.1"/>
</dbReference>
<feature type="transmembrane region" description="Helical" evidence="2">
    <location>
        <begin position="50"/>
        <end position="69"/>
    </location>
</feature>
<comment type="caution">
    <text evidence="3">The sequence shown here is derived from an EMBL/GenBank/DDBJ whole genome shotgun (WGS) entry which is preliminary data.</text>
</comment>
<evidence type="ECO:0000313" key="4">
    <source>
        <dbReference type="Proteomes" id="UP000241118"/>
    </source>
</evidence>
<dbReference type="OrthoDB" id="3695947at2"/>
<dbReference type="AlphaFoldDB" id="A0A2P8IH80"/>
<sequence>MTWDILLALSGEVIAGGIARDIRDFLAPLAAVIIGVIGLKYLFGDQRSIAGFVGFLFLGVVVYSLIKWGDAILGSLGGLFRGWVEDGNALPLLAAILIGVAALAFAVVFGIVLDRAPDQEAEGGVSVTPADEPPAEAGSPSRDGCTRAAWAVLPDCAPKHADPGDVGRWRNQIRLAVVVAVERGVFDAGSPVTPAHLAKWVVLRDLWPDVVDRLWTDVDLLRVLEESPHAVDEDDEALVRFLSTGPPLHPVVRNLLHMVPSVDPG</sequence>
<reference evidence="3 4" key="1">
    <citation type="submission" date="2018-03" db="EMBL/GenBank/DDBJ databases">
        <title>Genomic Encyclopedia of Type Strains, Phase III (KMG-III): the genomes of soil and plant-associated and newly described type strains.</title>
        <authorList>
            <person name="Whitman W."/>
        </authorList>
    </citation>
    <scope>NUCLEOTIDE SEQUENCE [LARGE SCALE GENOMIC DNA]</scope>
    <source>
        <strain evidence="3 4">CGMCC 4.7097</strain>
    </source>
</reference>
<dbReference type="Proteomes" id="UP000241118">
    <property type="component" value="Unassembled WGS sequence"/>
</dbReference>
<accession>A0A2P8IH80</accession>
<name>A0A2P8IH80_SACCR</name>
<evidence type="ECO:0000256" key="2">
    <source>
        <dbReference type="SAM" id="Phobius"/>
    </source>
</evidence>